<protein>
    <recommendedName>
        <fullName evidence="3">Pore-forming ESAT-6 family protein</fullName>
    </recommendedName>
</protein>
<gene>
    <name evidence="1" type="ORF">BJY26_001112</name>
</gene>
<accession>A0A7Z0CZY3</accession>
<organism evidence="1 2">
    <name type="scientific">Spelaeicoccus albus</name>
    <dbReference type="NCBI Taxonomy" id="1280376"/>
    <lineage>
        <taxon>Bacteria</taxon>
        <taxon>Bacillati</taxon>
        <taxon>Actinomycetota</taxon>
        <taxon>Actinomycetes</taxon>
        <taxon>Micrococcales</taxon>
        <taxon>Brevibacteriaceae</taxon>
        <taxon>Spelaeicoccus</taxon>
    </lineage>
</organism>
<reference evidence="1 2" key="1">
    <citation type="submission" date="2020-07" db="EMBL/GenBank/DDBJ databases">
        <title>Sequencing the genomes of 1000 actinobacteria strains.</title>
        <authorList>
            <person name="Klenk H.-P."/>
        </authorList>
    </citation>
    <scope>NUCLEOTIDE SEQUENCE [LARGE SCALE GENOMIC DNA]</scope>
    <source>
        <strain evidence="1 2">DSM 26341</strain>
    </source>
</reference>
<dbReference type="NCBIfam" id="NF035935">
    <property type="entry name" value="ESAT6_3"/>
    <property type="match status" value="1"/>
</dbReference>
<proteinExistence type="predicted"/>
<evidence type="ECO:0008006" key="3">
    <source>
        <dbReference type="Google" id="ProtNLM"/>
    </source>
</evidence>
<evidence type="ECO:0000313" key="1">
    <source>
        <dbReference type="EMBL" id="NYI66806.1"/>
    </source>
</evidence>
<name>A0A7Z0CZY3_9MICO</name>
<dbReference type="AlphaFoldDB" id="A0A7Z0CZY3"/>
<dbReference type="RefSeq" id="WP_179426404.1">
    <property type="nucleotide sequence ID" value="NZ_JACBZP010000001.1"/>
</dbReference>
<dbReference type="Proteomes" id="UP000539111">
    <property type="component" value="Unassembled WGS sequence"/>
</dbReference>
<keyword evidence="2" id="KW-1185">Reference proteome</keyword>
<comment type="caution">
    <text evidence="1">The sequence shown here is derived from an EMBL/GenBank/DDBJ whole genome shotgun (WGS) entry which is preliminary data.</text>
</comment>
<dbReference type="InterPro" id="IPR048032">
    <property type="entry name" value="ESAT6-like"/>
</dbReference>
<sequence length="102" mass="10937">MPTGGRLSYDTGVSSSVQSDITSITGRLEALIDSREKDVNQAMADFQADGVSEEYHSVEMRWKSAATEVRSIISLVRSTLGLNDESAGTAVQKARTSVQNIG</sequence>
<dbReference type="EMBL" id="JACBZP010000001">
    <property type="protein sequence ID" value="NYI66806.1"/>
    <property type="molecule type" value="Genomic_DNA"/>
</dbReference>
<dbReference type="Gene3D" id="1.10.287.1060">
    <property type="entry name" value="ESAT-6-like"/>
    <property type="match status" value="1"/>
</dbReference>
<evidence type="ECO:0000313" key="2">
    <source>
        <dbReference type="Proteomes" id="UP000539111"/>
    </source>
</evidence>